<dbReference type="PANTHER" id="PTHR30346">
    <property type="entry name" value="TRANSCRIPTIONAL DUAL REGULATOR HCAR-RELATED"/>
    <property type="match status" value="1"/>
</dbReference>
<dbReference type="OrthoDB" id="9811588at2"/>
<evidence type="ECO:0000256" key="4">
    <source>
        <dbReference type="ARBA" id="ARBA00023163"/>
    </source>
</evidence>
<dbReference type="GO" id="GO:0032993">
    <property type="term" value="C:protein-DNA complex"/>
    <property type="evidence" value="ECO:0007669"/>
    <property type="project" value="TreeGrafter"/>
</dbReference>
<dbReference type="FunFam" id="1.10.10.10:FF:000001">
    <property type="entry name" value="LysR family transcriptional regulator"/>
    <property type="match status" value="1"/>
</dbReference>
<dbReference type="InterPro" id="IPR036390">
    <property type="entry name" value="WH_DNA-bd_sf"/>
</dbReference>
<evidence type="ECO:0000259" key="5">
    <source>
        <dbReference type="PROSITE" id="PS50931"/>
    </source>
</evidence>
<protein>
    <submittedName>
        <fullName evidence="6">Hca operon transcriptional activator</fullName>
    </submittedName>
</protein>
<evidence type="ECO:0000256" key="2">
    <source>
        <dbReference type="ARBA" id="ARBA00023015"/>
    </source>
</evidence>
<evidence type="ECO:0000313" key="7">
    <source>
        <dbReference type="Proteomes" id="UP000268844"/>
    </source>
</evidence>
<evidence type="ECO:0000256" key="1">
    <source>
        <dbReference type="ARBA" id="ARBA00009437"/>
    </source>
</evidence>
<dbReference type="PROSITE" id="PS50931">
    <property type="entry name" value="HTH_LYSR"/>
    <property type="match status" value="1"/>
</dbReference>
<dbReference type="Pfam" id="PF03466">
    <property type="entry name" value="LysR_substrate"/>
    <property type="match status" value="1"/>
</dbReference>
<gene>
    <name evidence="6" type="primary">hcaR_2</name>
    <name evidence="6" type="ORF">DEVEQU_02848</name>
</gene>
<dbReference type="PRINTS" id="PR00039">
    <property type="entry name" value="HTHLYSR"/>
</dbReference>
<dbReference type="Gene3D" id="1.10.10.10">
    <property type="entry name" value="Winged helix-like DNA-binding domain superfamily/Winged helix DNA-binding domain"/>
    <property type="match status" value="1"/>
</dbReference>
<keyword evidence="7" id="KW-1185">Reference proteome</keyword>
<dbReference type="CDD" id="cd08414">
    <property type="entry name" value="PBP2_LTTR_aromatics_like"/>
    <property type="match status" value="1"/>
</dbReference>
<dbReference type="InterPro" id="IPR036388">
    <property type="entry name" value="WH-like_DNA-bd_sf"/>
</dbReference>
<evidence type="ECO:0000256" key="3">
    <source>
        <dbReference type="ARBA" id="ARBA00023125"/>
    </source>
</evidence>
<dbReference type="InterPro" id="IPR005119">
    <property type="entry name" value="LysR_subst-bd"/>
</dbReference>
<dbReference type="InterPro" id="IPR000847">
    <property type="entry name" value="LysR_HTH_N"/>
</dbReference>
<proteinExistence type="inferred from homology"/>
<dbReference type="Gene3D" id="3.40.190.10">
    <property type="entry name" value="Periplasmic binding protein-like II"/>
    <property type="match status" value="2"/>
</dbReference>
<dbReference type="SUPFAM" id="SSF53850">
    <property type="entry name" value="Periplasmic binding protein-like II"/>
    <property type="match status" value="1"/>
</dbReference>
<dbReference type="PANTHER" id="PTHR30346:SF0">
    <property type="entry name" value="HCA OPERON TRANSCRIPTIONAL ACTIVATOR HCAR"/>
    <property type="match status" value="1"/>
</dbReference>
<comment type="similarity">
    <text evidence="1">Belongs to the LysR transcriptional regulatory family.</text>
</comment>
<dbReference type="EMBL" id="UZWD01000035">
    <property type="protein sequence ID" value="VDS05705.1"/>
    <property type="molecule type" value="Genomic_DNA"/>
</dbReference>
<organism evidence="6 7">
    <name type="scientific">Devosia equisanguinis</name>
    <dbReference type="NCBI Taxonomy" id="2490941"/>
    <lineage>
        <taxon>Bacteria</taxon>
        <taxon>Pseudomonadati</taxon>
        <taxon>Pseudomonadota</taxon>
        <taxon>Alphaproteobacteria</taxon>
        <taxon>Hyphomicrobiales</taxon>
        <taxon>Devosiaceae</taxon>
        <taxon>Devosia</taxon>
    </lineage>
</organism>
<dbReference type="SUPFAM" id="SSF46785">
    <property type="entry name" value="Winged helix' DNA-binding domain"/>
    <property type="match status" value="1"/>
</dbReference>
<dbReference type="GO" id="GO:0003700">
    <property type="term" value="F:DNA-binding transcription factor activity"/>
    <property type="evidence" value="ECO:0007669"/>
    <property type="project" value="InterPro"/>
</dbReference>
<name>A0A3S4CTV4_9HYPH</name>
<dbReference type="Proteomes" id="UP000268844">
    <property type="component" value="Unassembled WGS sequence"/>
</dbReference>
<accession>A0A3S4CTV4</accession>
<feature type="domain" description="HTH lysR-type" evidence="5">
    <location>
        <begin position="1"/>
        <end position="58"/>
    </location>
</feature>
<keyword evidence="2" id="KW-0805">Transcription regulation</keyword>
<reference evidence="6 7" key="1">
    <citation type="submission" date="2018-12" db="EMBL/GenBank/DDBJ databases">
        <authorList>
            <person name="Criscuolo A."/>
        </authorList>
    </citation>
    <scope>NUCLEOTIDE SEQUENCE [LARGE SCALE GENOMIC DNA]</scope>
    <source>
        <strain evidence="6">ACIP1116281</strain>
    </source>
</reference>
<dbReference type="AlphaFoldDB" id="A0A3S4CTV4"/>
<keyword evidence="3" id="KW-0238">DNA-binding</keyword>
<evidence type="ECO:0000313" key="6">
    <source>
        <dbReference type="EMBL" id="VDS05705.1"/>
    </source>
</evidence>
<keyword evidence="4" id="KW-0804">Transcription</keyword>
<dbReference type="RefSeq" id="WP_126151241.1">
    <property type="nucleotide sequence ID" value="NZ_JBHTMH010000001.1"/>
</dbReference>
<dbReference type="Pfam" id="PF00126">
    <property type="entry name" value="HTH_1"/>
    <property type="match status" value="1"/>
</dbReference>
<dbReference type="GO" id="GO:0003677">
    <property type="term" value="F:DNA binding"/>
    <property type="evidence" value="ECO:0007669"/>
    <property type="project" value="UniProtKB-KW"/>
</dbReference>
<sequence length="303" mass="33829">MNLRQIRYFVAVAQTENFRRASQLLHVAQPALSRQMTALEDELGVELFIRLPRGVRLSNAGQVMLQRCQTLLDNLDGIIEEVRGVGRGLAGHLKLGFIEVAALSEIMPASMRTFGEKVPDVQLELHSMASLTQIEEIRARRLDGGFLYNPPRGDADVVSIRLERHPVFLAVPNVSPLSQRQSVSLGELEREKFIWFHRAASPQYHDQLAEAIRAAGVKYNVIHHSESEAVMLALVRMGLGIAFVNARQARRRPDGVMLIPVEDLPVLIDLHFAWRVDEISPALRRLIALLETLAELPEPGGPA</sequence>